<feature type="domain" description="Baseplate hub protein gp44-like N-terminal" evidence="1">
    <location>
        <begin position="26"/>
        <end position="105"/>
    </location>
</feature>
<evidence type="ECO:0000313" key="4">
    <source>
        <dbReference type="EMBL" id="SSW66601.1"/>
    </source>
</evidence>
<dbReference type="PIRSF" id="PIRSF004440">
    <property type="entry name" value="GpP"/>
    <property type="match status" value="1"/>
</dbReference>
<protein>
    <submittedName>
        <fullName evidence="4">Uncharacterized protein</fullName>
    </submittedName>
</protein>
<evidence type="ECO:0000313" key="5">
    <source>
        <dbReference type="Proteomes" id="UP000289465"/>
    </source>
</evidence>
<dbReference type="RefSeq" id="WP_341868030.1">
    <property type="nucleotide sequence ID" value="NZ_UFQC01000010.1"/>
</dbReference>
<dbReference type="Pfam" id="PF21683">
    <property type="entry name" value="GpP-like_1st"/>
    <property type="match status" value="1"/>
</dbReference>
<dbReference type="InterPro" id="IPR049354">
    <property type="entry name" value="GpP-like_N"/>
</dbReference>
<dbReference type="AlphaFoldDB" id="A0A446CFK1"/>
<dbReference type="Gene3D" id="3.30.1920.10">
    <property type="entry name" value="Baseplate protein-like domains - 2 layer sandwich fold"/>
    <property type="match status" value="1"/>
</dbReference>
<dbReference type="Proteomes" id="UP000289465">
    <property type="component" value="Unassembled WGS sequence"/>
</dbReference>
<dbReference type="Pfam" id="PF22255">
    <property type="entry name" value="Gp44-like_2nd"/>
    <property type="match status" value="1"/>
</dbReference>
<name>A0A446CFK1_9BURK</name>
<dbReference type="SUPFAM" id="SSF69279">
    <property type="entry name" value="Phage tail proteins"/>
    <property type="match status" value="2"/>
</dbReference>
<evidence type="ECO:0000259" key="3">
    <source>
        <dbReference type="Pfam" id="PF22255"/>
    </source>
</evidence>
<reference evidence="4 5" key="1">
    <citation type="submission" date="2018-07" db="EMBL/GenBank/DDBJ databases">
        <authorList>
            <person name="Peeters C."/>
        </authorList>
    </citation>
    <scope>NUCLEOTIDE SEQUENCE [LARGE SCALE GENOMIC DNA]</scope>
    <source>
        <strain evidence="4 5">LMG 30378</strain>
    </source>
</reference>
<proteinExistence type="predicted"/>
<sequence length="372" mass="40706">MTSDDLTLRVSTPTRNGNGYTLSNARNLGGWQDVRFTRGVERCPSDFQTSMTDVYPMADPPDMQVQPGDFCEVFLGGDRVSTGWVDQFIPGFNDGSHTVTLTGRSKCQDLVDCAAVYDGFQLSNASVLYIAQTLAAPFGIRAALAPGTDQGAPVEQVVILAGETAYDVLERVCRYRGLLLYDTTSGDLEISSVGKATAASGFQEGVNVERAVAMYSMNQKFSDYYAIYQGLDQFSDIGGAPNQIAHLVDPSVQRYRPRVVLSENVMGGSVIAEDRAKWELSRRQGRSFLVRLTTDSWRDAAGALYAPNTLAPLVLPSLKLGTPQSPVMWLIAEATYKRGRNGTTCELVLMPPQAFYQQPFIWAQFGPDQTVQ</sequence>
<dbReference type="Pfam" id="PF21929">
    <property type="entry name" value="GpP_4th"/>
    <property type="match status" value="1"/>
</dbReference>
<evidence type="ECO:0000259" key="1">
    <source>
        <dbReference type="Pfam" id="PF21683"/>
    </source>
</evidence>
<dbReference type="InterPro" id="IPR053982">
    <property type="entry name" value="Gp44/GpP-like_C"/>
</dbReference>
<dbReference type="InterPro" id="IPR023399">
    <property type="entry name" value="Baseplate-like_2-layer_sand"/>
</dbReference>
<feature type="domain" description="Baseplate hub protein gp44/GpP-like second" evidence="3">
    <location>
        <begin position="107"/>
        <end position="191"/>
    </location>
</feature>
<dbReference type="InterPro" id="IPR053981">
    <property type="entry name" value="Gp44/GpP-like_2nd"/>
</dbReference>
<evidence type="ECO:0000259" key="2">
    <source>
        <dbReference type="Pfam" id="PF21929"/>
    </source>
</evidence>
<dbReference type="Gene3D" id="2.30.300.10">
    <property type="entry name" value="Baseplate protein-like domain - beta roll fold"/>
    <property type="match status" value="1"/>
</dbReference>
<dbReference type="InterPro" id="IPR026276">
    <property type="entry name" value="Baseplate_GpP"/>
</dbReference>
<feature type="domain" description="Baseplate hub protein gp44/GpP-like C-terminal" evidence="2">
    <location>
        <begin position="271"/>
        <end position="356"/>
    </location>
</feature>
<dbReference type="Gene3D" id="3.55.50.10">
    <property type="entry name" value="Baseplate protein-like domains"/>
    <property type="match status" value="1"/>
</dbReference>
<gene>
    <name evidence="4" type="ORF">AVE30378_02140</name>
</gene>
<accession>A0A446CFK1</accession>
<dbReference type="EMBL" id="UFQC01000010">
    <property type="protein sequence ID" value="SSW66601.1"/>
    <property type="molecule type" value="Genomic_DNA"/>
</dbReference>
<organism evidence="4 5">
    <name type="scientific">Achromobacter veterisilvae</name>
    <dbReference type="NCBI Taxonomy" id="2069367"/>
    <lineage>
        <taxon>Bacteria</taxon>
        <taxon>Pseudomonadati</taxon>
        <taxon>Pseudomonadota</taxon>
        <taxon>Betaproteobacteria</taxon>
        <taxon>Burkholderiales</taxon>
        <taxon>Alcaligenaceae</taxon>
        <taxon>Achromobacter</taxon>
    </lineage>
</organism>